<keyword evidence="5" id="KW-0811">Translocation</keyword>
<dbReference type="RefSeq" id="WP_216417710.1">
    <property type="nucleotide sequence ID" value="NZ_JAHLQK010000004.1"/>
</dbReference>
<dbReference type="PANTHER" id="PTHR30371">
    <property type="entry name" value="SEC-INDEPENDENT PROTEIN TRANSLOCASE PROTEIN TATC"/>
    <property type="match status" value="1"/>
</dbReference>
<feature type="transmembrane region" description="Helical" evidence="5">
    <location>
        <begin position="20"/>
        <end position="46"/>
    </location>
</feature>
<keyword evidence="5" id="KW-0653">Protein transport</keyword>
<evidence type="ECO:0000256" key="4">
    <source>
        <dbReference type="ARBA" id="ARBA00023136"/>
    </source>
</evidence>
<evidence type="ECO:0000256" key="1">
    <source>
        <dbReference type="ARBA" id="ARBA00004141"/>
    </source>
</evidence>
<dbReference type="PANTHER" id="PTHR30371:SF0">
    <property type="entry name" value="SEC-INDEPENDENT PROTEIN TRANSLOCASE PROTEIN TATC, CHLOROPLASTIC-RELATED"/>
    <property type="match status" value="1"/>
</dbReference>
<protein>
    <recommendedName>
        <fullName evidence="5">Sec-independent protein translocase protein TatC</fullName>
    </recommendedName>
</protein>
<feature type="transmembrane region" description="Helical" evidence="5">
    <location>
        <begin position="213"/>
        <end position="232"/>
    </location>
</feature>
<comment type="subunit">
    <text evidence="5">Forms a complex with TatA.</text>
</comment>
<evidence type="ECO:0000313" key="7">
    <source>
        <dbReference type="Proteomes" id="UP000779508"/>
    </source>
</evidence>
<dbReference type="NCBIfam" id="TIGR00945">
    <property type="entry name" value="tatC"/>
    <property type="match status" value="1"/>
</dbReference>
<dbReference type="Proteomes" id="UP000779508">
    <property type="component" value="Unassembled WGS sequence"/>
</dbReference>
<comment type="similarity">
    <text evidence="5">Belongs to the TatC family.</text>
</comment>
<keyword evidence="4 5" id="KW-0472">Membrane</keyword>
<comment type="caution">
    <text evidence="6">The sequence shown here is derived from an EMBL/GenBank/DDBJ whole genome shotgun (WGS) entry which is preliminary data.</text>
</comment>
<dbReference type="HAMAP" id="MF_00902">
    <property type="entry name" value="TatC"/>
    <property type="match status" value="1"/>
</dbReference>
<name>A0ABS6G3W6_9FIRM</name>
<feature type="transmembrane region" description="Helical" evidence="5">
    <location>
        <begin position="190"/>
        <end position="207"/>
    </location>
</feature>
<evidence type="ECO:0000256" key="5">
    <source>
        <dbReference type="HAMAP-Rule" id="MF_00902"/>
    </source>
</evidence>
<feature type="transmembrane region" description="Helical" evidence="5">
    <location>
        <begin position="102"/>
        <end position="129"/>
    </location>
</feature>
<evidence type="ECO:0000256" key="3">
    <source>
        <dbReference type="ARBA" id="ARBA00022989"/>
    </source>
</evidence>
<keyword evidence="5" id="KW-0813">Transport</keyword>
<evidence type="ECO:0000313" key="6">
    <source>
        <dbReference type="EMBL" id="MBU5677181.1"/>
    </source>
</evidence>
<dbReference type="EMBL" id="JAHLQK010000004">
    <property type="protein sequence ID" value="MBU5677181.1"/>
    <property type="molecule type" value="Genomic_DNA"/>
</dbReference>
<dbReference type="Pfam" id="PF00902">
    <property type="entry name" value="TatC"/>
    <property type="match status" value="1"/>
</dbReference>
<feature type="transmembrane region" description="Helical" evidence="5">
    <location>
        <begin position="149"/>
        <end position="178"/>
    </location>
</feature>
<keyword evidence="7" id="KW-1185">Reference proteome</keyword>
<dbReference type="InterPro" id="IPR002033">
    <property type="entry name" value="TatC"/>
</dbReference>
<reference evidence="6 7" key="1">
    <citation type="submission" date="2021-06" db="EMBL/GenBank/DDBJ databases">
        <authorList>
            <person name="Sun Q."/>
            <person name="Li D."/>
        </authorList>
    </citation>
    <scope>NUCLEOTIDE SEQUENCE [LARGE SCALE GENOMIC DNA]</scope>
    <source>
        <strain evidence="6 7">MSJ-5</strain>
    </source>
</reference>
<keyword evidence="3 5" id="KW-1133">Transmembrane helix</keyword>
<comment type="function">
    <text evidence="5">Part of the twin-arginine translocation (Tat) system that transports large folded proteins containing a characteristic twin-arginine motif in their signal peptide across membranes.</text>
</comment>
<sequence>MTDDARLTLVEHLGELRKRLIISSIVIILGSLLCYNYIDIIIQLIVRPAEGLEFIYLSPPELFIAYVKISLVLGLFVASPIVLFQIWMFIKPGLKVKERKYVLFAMFMGIIFLLIGVSFAYFIIIPMTIKFFIKMSVDQIAPLFSFANYISFISSLLLSFGLVFELPLIIILLTQLGLVAPNTFKKYRKMVILGIFIVAAILTPPDVVSQTMMAIPMLFLYEFSIIVSTIIYRKKKEEKQSKINDES</sequence>
<organism evidence="6 7">
    <name type="scientific">Alkaliphilus flagellatus</name>
    <dbReference type="NCBI Taxonomy" id="2841507"/>
    <lineage>
        <taxon>Bacteria</taxon>
        <taxon>Bacillati</taxon>
        <taxon>Bacillota</taxon>
        <taxon>Clostridia</taxon>
        <taxon>Peptostreptococcales</taxon>
        <taxon>Natronincolaceae</taxon>
        <taxon>Alkaliphilus</taxon>
    </lineage>
</organism>
<evidence type="ECO:0000256" key="2">
    <source>
        <dbReference type="ARBA" id="ARBA00022692"/>
    </source>
</evidence>
<accession>A0ABS6G3W6</accession>
<keyword evidence="5" id="KW-1003">Cell membrane</keyword>
<gene>
    <name evidence="5 6" type="primary">tatC</name>
    <name evidence="6" type="ORF">KQI88_12235</name>
</gene>
<proteinExistence type="inferred from homology"/>
<keyword evidence="2 5" id="KW-0812">Transmembrane</keyword>
<comment type="subcellular location">
    <subcellularLocation>
        <location evidence="5">Cell membrane</location>
        <topology evidence="5">Multi-pass membrane protein</topology>
    </subcellularLocation>
    <subcellularLocation>
        <location evidence="1">Membrane</location>
        <topology evidence="1">Multi-pass membrane protein</topology>
    </subcellularLocation>
</comment>
<feature type="transmembrane region" description="Helical" evidence="5">
    <location>
        <begin position="66"/>
        <end position="90"/>
    </location>
</feature>